<sequence>MTAPILKVQGLTLDIPTAAGTLHAVRNINLEVKPGETLCIVGESGSGKSLTSLAVMGLLSPGIQRNATEMSFDGIDLQKATAREMRALRGNRMAMIFQEPMTSLNPAYTIGSQLAEALRLHKSVSKAEALKRAADLLRMVGITAAESRLNQYPHQLSGGLRQRIMIAMALMCEPELLIADEPTTALDVTIQAQILRLLKDLQQKMGMAMILITHDLGVVARIADKVAVMYAGELVEAGSVREIFRNPAHPYTRGLLDCIPIPGRIKRRERLGTIPGIVPNLVGRHTGCIFRDRCPEAIEACTGTIPQRDLSAHHTLQCVHANGMRQPAEALL</sequence>
<dbReference type="EMBL" id="QNRH01000003">
    <property type="protein sequence ID" value="RBO95642.1"/>
    <property type="molecule type" value="Genomic_DNA"/>
</dbReference>
<dbReference type="GO" id="GO:0015833">
    <property type="term" value="P:peptide transport"/>
    <property type="evidence" value="ECO:0007669"/>
    <property type="project" value="UniProtKB-KW"/>
</dbReference>
<evidence type="ECO:0000313" key="14">
    <source>
        <dbReference type="EMBL" id="RBO95642.1"/>
    </source>
</evidence>
<dbReference type="Pfam" id="PF00005">
    <property type="entry name" value="ABC_tran"/>
    <property type="match status" value="1"/>
</dbReference>
<evidence type="ECO:0000256" key="6">
    <source>
        <dbReference type="ARBA" id="ARBA00022741"/>
    </source>
</evidence>
<gene>
    <name evidence="14" type="ORF">DFR47_103206</name>
</gene>
<dbReference type="PANTHER" id="PTHR43297">
    <property type="entry name" value="OLIGOPEPTIDE TRANSPORT ATP-BINDING PROTEIN APPD"/>
    <property type="match status" value="1"/>
</dbReference>
<keyword evidence="8" id="KW-0571">Peptide transport</keyword>
<dbReference type="GO" id="GO:0016887">
    <property type="term" value="F:ATP hydrolysis activity"/>
    <property type="evidence" value="ECO:0007669"/>
    <property type="project" value="InterPro"/>
</dbReference>
<dbReference type="PANTHER" id="PTHR43297:SF2">
    <property type="entry name" value="DIPEPTIDE TRANSPORT ATP-BINDING PROTEIN DPPD"/>
    <property type="match status" value="1"/>
</dbReference>
<dbReference type="Gene3D" id="3.40.50.300">
    <property type="entry name" value="P-loop containing nucleotide triphosphate hydrolases"/>
    <property type="match status" value="1"/>
</dbReference>
<keyword evidence="4" id="KW-1003">Cell membrane</keyword>
<dbReference type="SUPFAM" id="SSF52540">
    <property type="entry name" value="P-loop containing nucleoside triphosphate hydrolases"/>
    <property type="match status" value="1"/>
</dbReference>
<dbReference type="SMART" id="SM00382">
    <property type="entry name" value="AAA"/>
    <property type="match status" value="1"/>
</dbReference>
<evidence type="ECO:0000256" key="1">
    <source>
        <dbReference type="ARBA" id="ARBA00004417"/>
    </source>
</evidence>
<feature type="domain" description="ABC transporter" evidence="13">
    <location>
        <begin position="6"/>
        <end position="256"/>
    </location>
</feature>
<keyword evidence="9" id="KW-0653">Protein transport</keyword>
<evidence type="ECO:0000259" key="13">
    <source>
        <dbReference type="PROSITE" id="PS50893"/>
    </source>
</evidence>
<evidence type="ECO:0000256" key="4">
    <source>
        <dbReference type="ARBA" id="ARBA00022475"/>
    </source>
</evidence>
<keyword evidence="3" id="KW-0813">Transport</keyword>
<dbReference type="GO" id="GO:0015031">
    <property type="term" value="P:protein transport"/>
    <property type="evidence" value="ECO:0007669"/>
    <property type="project" value="UniProtKB-KW"/>
</dbReference>
<comment type="subcellular location">
    <subcellularLocation>
        <location evidence="1">Cell inner membrane</location>
        <topology evidence="1">Peripheral membrane protein</topology>
    </subcellularLocation>
</comment>
<keyword evidence="6" id="KW-0547">Nucleotide-binding</keyword>
<evidence type="ECO:0000256" key="2">
    <source>
        <dbReference type="ARBA" id="ARBA00005417"/>
    </source>
</evidence>
<keyword evidence="5" id="KW-0997">Cell inner membrane</keyword>
<keyword evidence="10" id="KW-1278">Translocase</keyword>
<dbReference type="InterPro" id="IPR003439">
    <property type="entry name" value="ABC_transporter-like_ATP-bd"/>
</dbReference>
<evidence type="ECO:0000256" key="7">
    <source>
        <dbReference type="ARBA" id="ARBA00022840"/>
    </source>
</evidence>
<dbReference type="GO" id="GO:0005524">
    <property type="term" value="F:ATP binding"/>
    <property type="evidence" value="ECO:0007669"/>
    <property type="project" value="UniProtKB-KW"/>
</dbReference>
<evidence type="ECO:0000256" key="5">
    <source>
        <dbReference type="ARBA" id="ARBA00022519"/>
    </source>
</evidence>
<dbReference type="RefSeq" id="WP_113944177.1">
    <property type="nucleotide sequence ID" value="NZ_JBHEEG010000004.1"/>
</dbReference>
<dbReference type="InterPro" id="IPR027417">
    <property type="entry name" value="P-loop_NTPase"/>
</dbReference>
<reference evidence="14 15" key="1">
    <citation type="submission" date="2018-06" db="EMBL/GenBank/DDBJ databases">
        <title>Genomic Encyclopedia of Type Strains, Phase IV (KMG-IV): sequencing the most valuable type-strain genomes for metagenomic binning, comparative biology and taxonomic classification.</title>
        <authorList>
            <person name="Goeker M."/>
        </authorList>
    </citation>
    <scope>NUCLEOTIDE SEQUENCE [LARGE SCALE GENOMIC DNA]</scope>
    <source>
        <strain evidence="14 15">DSM 25619</strain>
    </source>
</reference>
<comment type="function">
    <text evidence="12">Probably part of an ABC transporter complex that could be involved in peptide import. Probably responsible for energy coupling to the transport system.</text>
</comment>
<dbReference type="OrthoDB" id="9815712at2"/>
<comment type="caution">
    <text evidence="14">The sequence shown here is derived from an EMBL/GenBank/DDBJ whole genome shotgun (WGS) entry which is preliminary data.</text>
</comment>
<keyword evidence="11" id="KW-0472">Membrane</keyword>
<dbReference type="InterPro" id="IPR013563">
    <property type="entry name" value="Oligopep_ABC_C"/>
</dbReference>
<dbReference type="AlphaFoldDB" id="A0A366DZY3"/>
<dbReference type="PROSITE" id="PS50893">
    <property type="entry name" value="ABC_TRANSPORTER_2"/>
    <property type="match status" value="1"/>
</dbReference>
<dbReference type="InterPro" id="IPR050388">
    <property type="entry name" value="ABC_Ni/Peptide_Import"/>
</dbReference>
<dbReference type="Pfam" id="PF08352">
    <property type="entry name" value="oligo_HPY"/>
    <property type="match status" value="1"/>
</dbReference>
<protein>
    <submittedName>
        <fullName evidence="14">Peptide/nickel transport system ATP-binding protein</fullName>
    </submittedName>
</protein>
<dbReference type="GO" id="GO:0005886">
    <property type="term" value="C:plasma membrane"/>
    <property type="evidence" value="ECO:0007669"/>
    <property type="project" value="UniProtKB-SubCell"/>
</dbReference>
<evidence type="ECO:0000256" key="9">
    <source>
        <dbReference type="ARBA" id="ARBA00022927"/>
    </source>
</evidence>
<comment type="similarity">
    <text evidence="2">Belongs to the ABC transporter superfamily.</text>
</comment>
<name>A0A366DZY3_9HYPH</name>
<evidence type="ECO:0000256" key="11">
    <source>
        <dbReference type="ARBA" id="ARBA00023136"/>
    </source>
</evidence>
<evidence type="ECO:0000313" key="15">
    <source>
        <dbReference type="Proteomes" id="UP000252893"/>
    </source>
</evidence>
<dbReference type="CDD" id="cd03257">
    <property type="entry name" value="ABC_NikE_OppD_transporters"/>
    <property type="match status" value="1"/>
</dbReference>
<proteinExistence type="inferred from homology"/>
<organism evidence="14 15">
    <name type="scientific">Pseudochrobactrum asaccharolyticum</name>
    <dbReference type="NCBI Taxonomy" id="354351"/>
    <lineage>
        <taxon>Bacteria</taxon>
        <taxon>Pseudomonadati</taxon>
        <taxon>Pseudomonadota</taxon>
        <taxon>Alphaproteobacteria</taxon>
        <taxon>Hyphomicrobiales</taxon>
        <taxon>Brucellaceae</taxon>
        <taxon>Pseudochrobactrum</taxon>
    </lineage>
</organism>
<keyword evidence="15" id="KW-1185">Reference proteome</keyword>
<keyword evidence="7 14" id="KW-0067">ATP-binding</keyword>
<dbReference type="InterPro" id="IPR003593">
    <property type="entry name" value="AAA+_ATPase"/>
</dbReference>
<dbReference type="NCBIfam" id="TIGR01727">
    <property type="entry name" value="oligo_HPY"/>
    <property type="match status" value="1"/>
</dbReference>
<evidence type="ECO:0000256" key="10">
    <source>
        <dbReference type="ARBA" id="ARBA00022967"/>
    </source>
</evidence>
<evidence type="ECO:0000256" key="3">
    <source>
        <dbReference type="ARBA" id="ARBA00022448"/>
    </source>
</evidence>
<dbReference type="FunFam" id="3.40.50.300:FF:000016">
    <property type="entry name" value="Oligopeptide ABC transporter ATP-binding component"/>
    <property type="match status" value="1"/>
</dbReference>
<dbReference type="GO" id="GO:0055085">
    <property type="term" value="P:transmembrane transport"/>
    <property type="evidence" value="ECO:0007669"/>
    <property type="project" value="UniProtKB-ARBA"/>
</dbReference>
<dbReference type="Proteomes" id="UP000252893">
    <property type="component" value="Unassembled WGS sequence"/>
</dbReference>
<evidence type="ECO:0000256" key="12">
    <source>
        <dbReference type="ARBA" id="ARBA00025070"/>
    </source>
</evidence>
<evidence type="ECO:0000256" key="8">
    <source>
        <dbReference type="ARBA" id="ARBA00022856"/>
    </source>
</evidence>
<accession>A0A366DZY3</accession>